<dbReference type="AlphaFoldDB" id="A0A8H7AJC8"/>
<sequence>MANDTSSSDNQLVLSPFFEKLNNLQISRRALPTLPEEGTIAQARKSLLKFLEAEGHDGWDEHLTSDIAPALNAGSLSPNYYGFVTGGCTIPALFGDMLASVYDQNVQVHLPNQTIATDVEACALNMLLDLFRFDRDVWGQSSTFTTGATASNVLGLAMGREWVLRRKAEERGSHLLSVAEHGIHEVMADIGLRKFQIVSTWPHSSIAKAASIIGMGRANLISVQGTLEPGGFTMRIDFNRLEAEAQVDNVATILVISAGEVNTGRFATNGLEDMKRLRAICDRYGIWIHVDGAFGLFGRLLSDEAEFGEIVRGCQGLELADSITGDGHKLLNVPYDCGFYFCRHKGIPEEVFRNGNAVYLTSAASEDTRPSPLNIGIENSRRFRALPVYATLLAYGRGGYLDMLQRQIRLARKVVADLWDSEVYHVLSDATSKTEALERTFMVVLFSARDDNLNADLVRRINATRKIYVSGTSWEGRSAARIAIANWNVDVDKDHKIIQSVLNEVAER</sequence>
<dbReference type="Proteomes" id="UP000606974">
    <property type="component" value="Unassembled WGS sequence"/>
</dbReference>
<dbReference type="GO" id="GO:0005737">
    <property type="term" value="C:cytoplasm"/>
    <property type="evidence" value="ECO:0007669"/>
    <property type="project" value="TreeGrafter"/>
</dbReference>
<organism evidence="7 8">
    <name type="scientific">Endocarpon pusillum</name>
    <dbReference type="NCBI Taxonomy" id="364733"/>
    <lineage>
        <taxon>Eukaryota</taxon>
        <taxon>Fungi</taxon>
        <taxon>Dikarya</taxon>
        <taxon>Ascomycota</taxon>
        <taxon>Pezizomycotina</taxon>
        <taxon>Eurotiomycetes</taxon>
        <taxon>Chaetothyriomycetidae</taxon>
        <taxon>Verrucariales</taxon>
        <taxon>Verrucariaceae</taxon>
        <taxon>Endocarpon</taxon>
    </lineage>
</organism>
<dbReference type="GO" id="GO:0030170">
    <property type="term" value="F:pyridoxal phosphate binding"/>
    <property type="evidence" value="ECO:0007669"/>
    <property type="project" value="InterPro"/>
</dbReference>
<dbReference type="Pfam" id="PF00282">
    <property type="entry name" value="Pyridoxal_deC"/>
    <property type="match status" value="1"/>
</dbReference>
<keyword evidence="8" id="KW-1185">Reference proteome</keyword>
<evidence type="ECO:0000313" key="8">
    <source>
        <dbReference type="Proteomes" id="UP000606974"/>
    </source>
</evidence>
<evidence type="ECO:0000256" key="3">
    <source>
        <dbReference type="ARBA" id="ARBA00022898"/>
    </source>
</evidence>
<dbReference type="EMBL" id="JAACFV010000033">
    <property type="protein sequence ID" value="KAF7510180.1"/>
    <property type="molecule type" value="Genomic_DNA"/>
</dbReference>
<dbReference type="Gene3D" id="3.90.1150.10">
    <property type="entry name" value="Aspartate Aminotransferase, domain 1"/>
    <property type="match status" value="1"/>
</dbReference>
<comment type="cofactor">
    <cofactor evidence="1 5 6">
        <name>pyridoxal 5'-phosphate</name>
        <dbReference type="ChEBI" id="CHEBI:597326"/>
    </cofactor>
</comment>
<dbReference type="InterPro" id="IPR015422">
    <property type="entry name" value="PyrdxlP-dep_Trfase_small"/>
</dbReference>
<protein>
    <recommendedName>
        <fullName evidence="9">L-2,4-diaminobutyrate decarboxylase</fullName>
    </recommendedName>
</protein>
<dbReference type="InterPro" id="IPR010977">
    <property type="entry name" value="Aromatic_deC"/>
</dbReference>
<dbReference type="InterPro" id="IPR015424">
    <property type="entry name" value="PyrdxlP-dep_Trfase"/>
</dbReference>
<name>A0A8H7AJC8_9EURO</name>
<comment type="caution">
    <text evidence="7">The sequence shown here is derived from an EMBL/GenBank/DDBJ whole genome shotgun (WGS) entry which is preliminary data.</text>
</comment>
<dbReference type="SUPFAM" id="SSF53383">
    <property type="entry name" value="PLP-dependent transferases"/>
    <property type="match status" value="1"/>
</dbReference>
<keyword evidence="3 5" id="KW-0663">Pyridoxal phosphate</keyword>
<dbReference type="Gene3D" id="3.40.640.10">
    <property type="entry name" value="Type I PLP-dependent aspartate aminotransferase-like (Major domain)"/>
    <property type="match status" value="1"/>
</dbReference>
<dbReference type="GO" id="GO:0019752">
    <property type="term" value="P:carboxylic acid metabolic process"/>
    <property type="evidence" value="ECO:0007669"/>
    <property type="project" value="InterPro"/>
</dbReference>
<dbReference type="OrthoDB" id="2161780at2759"/>
<accession>A0A8H7AJC8</accession>
<feature type="modified residue" description="N6-(pyridoxal phosphate)lysine" evidence="5">
    <location>
        <position position="329"/>
    </location>
</feature>
<evidence type="ECO:0000256" key="4">
    <source>
        <dbReference type="ARBA" id="ARBA00023239"/>
    </source>
</evidence>
<reference evidence="7" key="1">
    <citation type="submission" date="2020-02" db="EMBL/GenBank/DDBJ databases">
        <authorList>
            <person name="Palmer J.M."/>
        </authorList>
    </citation>
    <scope>NUCLEOTIDE SEQUENCE</scope>
    <source>
        <strain evidence="7">EPUS1.4</strain>
        <tissue evidence="7">Thallus</tissue>
    </source>
</reference>
<gene>
    <name evidence="7" type="ORF">GJ744_007079</name>
</gene>
<evidence type="ECO:0000256" key="2">
    <source>
        <dbReference type="ARBA" id="ARBA00009533"/>
    </source>
</evidence>
<evidence type="ECO:0008006" key="9">
    <source>
        <dbReference type="Google" id="ProtNLM"/>
    </source>
</evidence>
<dbReference type="GO" id="GO:0016831">
    <property type="term" value="F:carboxy-lyase activity"/>
    <property type="evidence" value="ECO:0007669"/>
    <property type="project" value="TreeGrafter"/>
</dbReference>
<dbReference type="PANTHER" id="PTHR11999:SF165">
    <property type="entry name" value="DECARBOXYLASE, PUTATIVE (AFU_ORTHOLOGUE AFUA_2G04980)-RELATED"/>
    <property type="match status" value="1"/>
</dbReference>
<evidence type="ECO:0000256" key="1">
    <source>
        <dbReference type="ARBA" id="ARBA00001933"/>
    </source>
</evidence>
<dbReference type="PANTHER" id="PTHR11999">
    <property type="entry name" value="GROUP II PYRIDOXAL-5-PHOSPHATE DECARBOXYLASE"/>
    <property type="match status" value="1"/>
</dbReference>
<dbReference type="InterPro" id="IPR015421">
    <property type="entry name" value="PyrdxlP-dep_Trfase_major"/>
</dbReference>
<evidence type="ECO:0000256" key="5">
    <source>
        <dbReference type="PIRSR" id="PIRSR602129-50"/>
    </source>
</evidence>
<dbReference type="InterPro" id="IPR002129">
    <property type="entry name" value="PyrdxlP-dep_de-COase"/>
</dbReference>
<keyword evidence="4 6" id="KW-0456">Lyase</keyword>
<evidence type="ECO:0000313" key="7">
    <source>
        <dbReference type="EMBL" id="KAF7510180.1"/>
    </source>
</evidence>
<evidence type="ECO:0000256" key="6">
    <source>
        <dbReference type="RuleBase" id="RU000382"/>
    </source>
</evidence>
<comment type="similarity">
    <text evidence="2 6">Belongs to the group II decarboxylase family.</text>
</comment>
<proteinExistence type="inferred from homology"/>